<reference evidence="1 2" key="1">
    <citation type="submission" date="2016-02" db="EMBL/GenBank/DDBJ databases">
        <title>Band-tailed pigeon sequencing and assembly.</title>
        <authorList>
            <person name="Soares A.E."/>
            <person name="Novak B.J."/>
            <person name="Rice E.S."/>
            <person name="O'Connell B."/>
            <person name="Chang D."/>
            <person name="Weber S."/>
            <person name="Shapiro B."/>
        </authorList>
    </citation>
    <scope>NUCLEOTIDE SEQUENCE [LARGE SCALE GENOMIC DNA]</scope>
    <source>
        <strain evidence="1">BTP2013</strain>
        <tissue evidence="1">Blood</tissue>
    </source>
</reference>
<gene>
    <name evidence="1" type="ORF">AV530_003029</name>
</gene>
<evidence type="ECO:0000313" key="1">
    <source>
        <dbReference type="EMBL" id="OPJ88475.1"/>
    </source>
</evidence>
<keyword evidence="2" id="KW-1185">Reference proteome</keyword>
<comment type="caution">
    <text evidence="1">The sequence shown here is derived from an EMBL/GenBank/DDBJ whole genome shotgun (WGS) entry which is preliminary data.</text>
</comment>
<protein>
    <submittedName>
        <fullName evidence="1">Uncharacterized protein</fullName>
    </submittedName>
</protein>
<dbReference type="Proteomes" id="UP000190648">
    <property type="component" value="Unassembled WGS sequence"/>
</dbReference>
<accession>A0A1V4KVT8</accession>
<name>A0A1V4KVT8_PATFA</name>
<evidence type="ECO:0000313" key="2">
    <source>
        <dbReference type="Proteomes" id="UP000190648"/>
    </source>
</evidence>
<dbReference type="EMBL" id="LSYS01001520">
    <property type="protein sequence ID" value="OPJ88475.1"/>
    <property type="molecule type" value="Genomic_DNA"/>
</dbReference>
<proteinExistence type="predicted"/>
<dbReference type="AlphaFoldDB" id="A0A1V4KVT8"/>
<sequence length="117" mass="12968">MLVLMHVGCVTANWESRQEPGRWCHLQGQQIPNGPRGASDGAQQSLVPKSWGCCGLGISLRNPPRRTQNILSPGIWVDRFEMFIPARESTGLSGSCSDDYCNVMARSVFRHKLKPSN</sequence>
<organism evidence="1 2">
    <name type="scientific">Patagioenas fasciata monilis</name>
    <dbReference type="NCBI Taxonomy" id="372326"/>
    <lineage>
        <taxon>Eukaryota</taxon>
        <taxon>Metazoa</taxon>
        <taxon>Chordata</taxon>
        <taxon>Craniata</taxon>
        <taxon>Vertebrata</taxon>
        <taxon>Euteleostomi</taxon>
        <taxon>Archelosauria</taxon>
        <taxon>Archosauria</taxon>
        <taxon>Dinosauria</taxon>
        <taxon>Saurischia</taxon>
        <taxon>Theropoda</taxon>
        <taxon>Coelurosauria</taxon>
        <taxon>Aves</taxon>
        <taxon>Neognathae</taxon>
        <taxon>Neoaves</taxon>
        <taxon>Columbimorphae</taxon>
        <taxon>Columbiformes</taxon>
        <taxon>Columbidae</taxon>
        <taxon>Patagioenas</taxon>
    </lineage>
</organism>